<name>T0YTB8_9ZZZZ</name>
<feature type="non-terminal residue" evidence="1">
    <location>
        <position position="1"/>
    </location>
</feature>
<protein>
    <submittedName>
        <fullName evidence="1">Uncharacterized protein</fullName>
    </submittedName>
</protein>
<comment type="caution">
    <text evidence="1">The sequence shown here is derived from an EMBL/GenBank/DDBJ whole genome shotgun (WGS) entry which is preliminary data.</text>
</comment>
<sequence length="177" mass="18979">YRCDHRGGGAIVTPTRQRAHALRLAYAARELGRGRRVWLSPDVLPLAGWLTRGIERRAQRERPAAHLPRLLTDAEEWLLWRECAAQEHAGLELANPGGLADGLLGASQLAAELGIDVARLRAAPHTETALLQAVHRGVGVRCGAIGAASRDALLGRGGALGEQRPVAFCGMLQSTPR</sequence>
<reference evidence="1" key="1">
    <citation type="submission" date="2013-08" db="EMBL/GenBank/DDBJ databases">
        <authorList>
            <person name="Mendez C."/>
            <person name="Richter M."/>
            <person name="Ferrer M."/>
            <person name="Sanchez J."/>
        </authorList>
    </citation>
    <scope>NUCLEOTIDE SEQUENCE</scope>
</reference>
<dbReference type="AlphaFoldDB" id="T0YTB8"/>
<feature type="non-terminal residue" evidence="1">
    <location>
        <position position="177"/>
    </location>
</feature>
<proteinExistence type="predicted"/>
<reference evidence="1" key="2">
    <citation type="journal article" date="2014" name="ISME J.">
        <title>Microbial stratification in low pH oxic and suboxic macroscopic growths along an acid mine drainage.</title>
        <authorList>
            <person name="Mendez-Garcia C."/>
            <person name="Mesa V."/>
            <person name="Sprenger R.R."/>
            <person name="Richter M."/>
            <person name="Diez M.S."/>
            <person name="Solano J."/>
            <person name="Bargiela R."/>
            <person name="Golyshina O.V."/>
            <person name="Manteca A."/>
            <person name="Ramos J.L."/>
            <person name="Gallego J.R."/>
            <person name="Llorente I."/>
            <person name="Martins Dos Santos V.A."/>
            <person name="Jensen O.N."/>
            <person name="Pelaez A.I."/>
            <person name="Sanchez J."/>
            <person name="Ferrer M."/>
        </authorList>
    </citation>
    <scope>NUCLEOTIDE SEQUENCE</scope>
</reference>
<dbReference type="EMBL" id="AUZZ01008167">
    <property type="protein sequence ID" value="EQD38836.1"/>
    <property type="molecule type" value="Genomic_DNA"/>
</dbReference>
<gene>
    <name evidence="1" type="ORF">B2A_11322</name>
</gene>
<organism evidence="1">
    <name type="scientific">mine drainage metagenome</name>
    <dbReference type="NCBI Taxonomy" id="410659"/>
    <lineage>
        <taxon>unclassified sequences</taxon>
        <taxon>metagenomes</taxon>
        <taxon>ecological metagenomes</taxon>
    </lineage>
</organism>
<evidence type="ECO:0000313" key="1">
    <source>
        <dbReference type="EMBL" id="EQD38836.1"/>
    </source>
</evidence>
<accession>T0YTB8</accession>